<evidence type="ECO:0000313" key="1">
    <source>
        <dbReference type="EMBL" id="APH13814.1"/>
    </source>
</evidence>
<dbReference type="RefSeq" id="WP_072587033.1">
    <property type="nucleotide sequence ID" value="NZ_CP013243.1"/>
</dbReference>
<accession>A0A1L3NCG1</accession>
<protein>
    <submittedName>
        <fullName evidence="1">Uncharacterized protein</fullName>
    </submittedName>
</protein>
<evidence type="ECO:0000313" key="2">
    <source>
        <dbReference type="Proteomes" id="UP000182204"/>
    </source>
</evidence>
<proteinExistence type="predicted"/>
<gene>
    <name evidence="1" type="ORF">NPD5_3884</name>
</gene>
<reference evidence="1 2" key="1">
    <citation type="submission" date="2015-11" db="EMBL/GenBank/DDBJ databases">
        <authorList>
            <person name="Hill K.K."/>
            <person name="Shirey T.B."/>
            <person name="Raphael B."/>
            <person name="Daligault H.E."/>
            <person name="Davenport K.W."/>
            <person name="Bruce D.C."/>
            <person name="Foley B.T."/>
            <person name="Johnson S.L."/>
        </authorList>
    </citation>
    <scope>NUCLEOTIDE SEQUENCE [LARGE SCALE GENOMIC DNA]</scope>
    <source>
        <strain evidence="1 2">CDC_1632</strain>
    </source>
</reference>
<organism evidence="1 2">
    <name type="scientific">Clostridium sporogenes</name>
    <dbReference type="NCBI Taxonomy" id="1509"/>
    <lineage>
        <taxon>Bacteria</taxon>
        <taxon>Bacillati</taxon>
        <taxon>Bacillota</taxon>
        <taxon>Clostridia</taxon>
        <taxon>Eubacteriales</taxon>
        <taxon>Clostridiaceae</taxon>
        <taxon>Clostridium</taxon>
    </lineage>
</organism>
<sequence length="303" mass="36441">MECKYIESIFKINHQELMEDKKIRNNMDVYKNVNIENILVYMVDKYGCRNPYLYNIIKNYKGIPSIKKIKETKLIATKCSELNIIEVPIKEIGTFKDNFYYYFMLKGKEKINRNMYPRSINEKDIVLKEDLEQYSNNEKNYITVKEFSNYHKNFKKIEEIFNLKEKDFEKDTTLLRAFNMKNFNIRYIIKYLIETYGCKNKELEDILQTNSVKEYGWGELDSNYTPAFGDISITPKSAIIKNIPVFYVRKYWTEKVGTMCYYCYSATLFPLQNEKIEDVLDENFEGNFYINKEKNYVSIYVRH</sequence>
<dbReference type="Proteomes" id="UP000182204">
    <property type="component" value="Chromosome"/>
</dbReference>
<dbReference type="AlphaFoldDB" id="A0A1L3NCG1"/>
<name>A0A1L3NCG1_CLOSG</name>
<dbReference type="EMBL" id="CP013243">
    <property type="protein sequence ID" value="APH13814.1"/>
    <property type="molecule type" value="Genomic_DNA"/>
</dbReference>